<evidence type="ECO:0000313" key="3">
    <source>
        <dbReference type="EMBL" id="TYK28718.1"/>
    </source>
</evidence>
<dbReference type="EMBL" id="SSTD01002040">
    <property type="protein sequence ID" value="TYK28718.1"/>
    <property type="molecule type" value="Genomic_DNA"/>
</dbReference>
<evidence type="ECO:0000313" key="4">
    <source>
        <dbReference type="Proteomes" id="UP000321393"/>
    </source>
</evidence>
<protein>
    <submittedName>
        <fullName evidence="2">L10-interacting MYB domain-containing protein-like</fullName>
    </submittedName>
</protein>
<feature type="region of interest" description="Disordered" evidence="1">
    <location>
        <begin position="1"/>
        <end position="61"/>
    </location>
</feature>
<sequence>MGDGAWALSQGFVPQSTEGNSSRHVGENDNTFEDMEHNDTDDLEYSIHIAEDYTQGKGKKE</sequence>
<reference evidence="4 5" key="1">
    <citation type="submission" date="2019-08" db="EMBL/GenBank/DDBJ databases">
        <title>Draft genome sequences of two oriental melons (Cucumis melo L. var makuwa).</title>
        <authorList>
            <person name="Kwon S.-Y."/>
        </authorList>
    </citation>
    <scope>NUCLEOTIDE SEQUENCE [LARGE SCALE GENOMIC DNA]</scope>
    <source>
        <strain evidence="5">cv. Chang Bougi</strain>
        <strain evidence="4">cv. SW 3</strain>
        <tissue evidence="2">Leaf</tissue>
    </source>
</reference>
<evidence type="ECO:0000313" key="2">
    <source>
        <dbReference type="EMBL" id="KAA0046540.1"/>
    </source>
</evidence>
<dbReference type="AlphaFoldDB" id="A0A5A7TTU2"/>
<dbReference type="Proteomes" id="UP000321947">
    <property type="component" value="Unassembled WGS sequence"/>
</dbReference>
<evidence type="ECO:0000256" key="1">
    <source>
        <dbReference type="SAM" id="MobiDB-lite"/>
    </source>
</evidence>
<feature type="compositionally biased region" description="Polar residues" evidence="1">
    <location>
        <begin position="12"/>
        <end position="23"/>
    </location>
</feature>
<comment type="caution">
    <text evidence="2">The sequence shown here is derived from an EMBL/GenBank/DDBJ whole genome shotgun (WGS) entry which is preliminary data.</text>
</comment>
<organism evidence="2 4">
    <name type="scientific">Cucumis melo var. makuwa</name>
    <name type="common">Oriental melon</name>
    <dbReference type="NCBI Taxonomy" id="1194695"/>
    <lineage>
        <taxon>Eukaryota</taxon>
        <taxon>Viridiplantae</taxon>
        <taxon>Streptophyta</taxon>
        <taxon>Embryophyta</taxon>
        <taxon>Tracheophyta</taxon>
        <taxon>Spermatophyta</taxon>
        <taxon>Magnoliopsida</taxon>
        <taxon>eudicotyledons</taxon>
        <taxon>Gunneridae</taxon>
        <taxon>Pentapetalae</taxon>
        <taxon>rosids</taxon>
        <taxon>fabids</taxon>
        <taxon>Cucurbitales</taxon>
        <taxon>Cucurbitaceae</taxon>
        <taxon>Benincaseae</taxon>
        <taxon>Cucumis</taxon>
    </lineage>
</organism>
<dbReference type="Proteomes" id="UP000321393">
    <property type="component" value="Unassembled WGS sequence"/>
</dbReference>
<gene>
    <name evidence="3" type="ORF">E5676_scaffold403G00360</name>
    <name evidence="2" type="ORF">E6C27_scaffold114G00590</name>
</gene>
<dbReference type="EMBL" id="SSTE01014001">
    <property type="protein sequence ID" value="KAA0046540.1"/>
    <property type="molecule type" value="Genomic_DNA"/>
</dbReference>
<accession>A0A5A7TTU2</accession>
<proteinExistence type="predicted"/>
<name>A0A5A7TTU2_CUCMM</name>
<evidence type="ECO:0000313" key="5">
    <source>
        <dbReference type="Proteomes" id="UP000321947"/>
    </source>
</evidence>